<feature type="domain" description="N-acetyltransferase" evidence="1">
    <location>
        <begin position="18"/>
        <end position="169"/>
    </location>
</feature>
<dbReference type="Gene3D" id="3.40.630.30">
    <property type="match status" value="1"/>
</dbReference>
<proteinExistence type="predicted"/>
<dbReference type="PANTHER" id="PTHR39173">
    <property type="entry name" value="ACETYLTRANSFERASE"/>
    <property type="match status" value="1"/>
</dbReference>
<dbReference type="PROSITE" id="PS51186">
    <property type="entry name" value="GNAT"/>
    <property type="match status" value="1"/>
</dbReference>
<gene>
    <name evidence="2" type="ORF">AB5J50_28915</name>
</gene>
<sequence length="169" mass="18573">MTDLIDLREPPGLVLPTAAVRDSYLAGERADCVAEGRSTEWLGPAGDDFEAFAEERRGVRVRWGVPSSVFWYVSGAHYLGTLVVRHSLTPELAEAGGHVGYHVVRPWRRQGHATRMLAAGLVECRRLGLDRVLLTCDAGNEPSRRVIQSNGGVPDGRAHGEDRYWISLA</sequence>
<dbReference type="EMBL" id="CP163440">
    <property type="protein sequence ID" value="XDQ64519.1"/>
    <property type="molecule type" value="Genomic_DNA"/>
</dbReference>
<reference evidence="2" key="1">
    <citation type="submission" date="2024-07" db="EMBL/GenBank/DDBJ databases">
        <authorList>
            <person name="Yu S.T."/>
        </authorList>
    </citation>
    <scope>NUCLEOTIDE SEQUENCE</scope>
    <source>
        <strain evidence="2">R35</strain>
    </source>
</reference>
<dbReference type="SUPFAM" id="SSF55729">
    <property type="entry name" value="Acyl-CoA N-acyltransferases (Nat)"/>
    <property type="match status" value="1"/>
</dbReference>
<dbReference type="InterPro" id="IPR000182">
    <property type="entry name" value="GNAT_dom"/>
</dbReference>
<dbReference type="Pfam" id="PF13302">
    <property type="entry name" value="Acetyltransf_3"/>
    <property type="match status" value="1"/>
</dbReference>
<organism evidence="2">
    <name type="scientific">Streptomyces sp. R35</name>
    <dbReference type="NCBI Taxonomy" id="3238630"/>
    <lineage>
        <taxon>Bacteria</taxon>
        <taxon>Bacillati</taxon>
        <taxon>Actinomycetota</taxon>
        <taxon>Actinomycetes</taxon>
        <taxon>Kitasatosporales</taxon>
        <taxon>Streptomycetaceae</taxon>
        <taxon>Streptomyces</taxon>
    </lineage>
</organism>
<dbReference type="PANTHER" id="PTHR39173:SF1">
    <property type="entry name" value="ACETYLTRANSFERASE"/>
    <property type="match status" value="1"/>
</dbReference>
<dbReference type="GO" id="GO:0016747">
    <property type="term" value="F:acyltransferase activity, transferring groups other than amino-acyl groups"/>
    <property type="evidence" value="ECO:0007669"/>
    <property type="project" value="InterPro"/>
</dbReference>
<evidence type="ECO:0000313" key="2">
    <source>
        <dbReference type="EMBL" id="XDQ64519.1"/>
    </source>
</evidence>
<dbReference type="RefSeq" id="WP_369261141.1">
    <property type="nucleotide sequence ID" value="NZ_CP163440.1"/>
</dbReference>
<accession>A0AB39SGN4</accession>
<protein>
    <submittedName>
        <fullName evidence="2">GNAT family N-acetyltransferase</fullName>
    </submittedName>
</protein>
<dbReference type="AlphaFoldDB" id="A0AB39SGN4"/>
<evidence type="ECO:0000259" key="1">
    <source>
        <dbReference type="PROSITE" id="PS51186"/>
    </source>
</evidence>
<dbReference type="InterPro" id="IPR016181">
    <property type="entry name" value="Acyl_CoA_acyltransferase"/>
</dbReference>
<name>A0AB39SGN4_9ACTN</name>